<dbReference type="EMBL" id="ODYU01004244">
    <property type="protein sequence ID" value="SOQ43913.1"/>
    <property type="molecule type" value="Genomic_DNA"/>
</dbReference>
<proteinExistence type="predicted"/>
<protein>
    <submittedName>
        <fullName evidence="1">SFRICE_017200</fullName>
    </submittedName>
</protein>
<organism evidence="1">
    <name type="scientific">Spodoptera frugiperda</name>
    <name type="common">Fall armyworm</name>
    <dbReference type="NCBI Taxonomy" id="7108"/>
    <lineage>
        <taxon>Eukaryota</taxon>
        <taxon>Metazoa</taxon>
        <taxon>Ecdysozoa</taxon>
        <taxon>Arthropoda</taxon>
        <taxon>Hexapoda</taxon>
        <taxon>Insecta</taxon>
        <taxon>Pterygota</taxon>
        <taxon>Neoptera</taxon>
        <taxon>Endopterygota</taxon>
        <taxon>Lepidoptera</taxon>
        <taxon>Glossata</taxon>
        <taxon>Ditrysia</taxon>
        <taxon>Noctuoidea</taxon>
        <taxon>Noctuidae</taxon>
        <taxon>Amphipyrinae</taxon>
        <taxon>Spodoptera</taxon>
    </lineage>
</organism>
<reference evidence="1" key="1">
    <citation type="submission" date="2016-07" db="EMBL/GenBank/DDBJ databases">
        <authorList>
            <person name="Bretaudeau A."/>
        </authorList>
    </citation>
    <scope>NUCLEOTIDE SEQUENCE</scope>
    <source>
        <strain evidence="1">Rice</strain>
        <tissue evidence="1">Whole body</tissue>
    </source>
</reference>
<dbReference type="AlphaFoldDB" id="A0A2H1VSV7"/>
<gene>
    <name evidence="1" type="ORF">SFRICE_017200</name>
</gene>
<accession>A0A2H1VSV7</accession>
<name>A0A2H1VSV7_SPOFR</name>
<evidence type="ECO:0000313" key="1">
    <source>
        <dbReference type="EMBL" id="SOQ43913.1"/>
    </source>
</evidence>
<sequence>MLSFYIIEFCPPVPPDVFAPVAQSFVISISTYVHNNNGEVSGHQIIYIIIEIRSDYTLRSTKDSDTPFRYELQGSGAPKLRIDSAYYADGRYGRVSLCSQVWQEATVFVYISSCFDAKQPDDTVFVEFHRKCGSVTRTRLMRAAHRVGSVRTASKDSSPSYQNQTHACGASRSVCASKSHQITTDEAHIKLK</sequence>